<evidence type="ECO:0000256" key="3">
    <source>
        <dbReference type="SAM" id="Phobius"/>
    </source>
</evidence>
<keyword evidence="1" id="KW-0175">Coiled coil</keyword>
<dbReference type="EMBL" id="CP018799">
    <property type="protein sequence ID" value="ATX79439.1"/>
    <property type="molecule type" value="Genomic_DNA"/>
</dbReference>
<feature type="region of interest" description="Disordered" evidence="2">
    <location>
        <begin position="829"/>
        <end position="850"/>
    </location>
</feature>
<protein>
    <submittedName>
        <fullName evidence="6">FimV N-terminal domain-containing protein</fullName>
    </submittedName>
</protein>
<dbReference type="OrthoDB" id="5294964at2"/>
<keyword evidence="3" id="KW-1133">Transmembrane helix</keyword>
<feature type="region of interest" description="Disordered" evidence="2">
    <location>
        <begin position="145"/>
        <end position="164"/>
    </location>
</feature>
<feature type="transmembrane region" description="Helical" evidence="3">
    <location>
        <begin position="426"/>
        <end position="446"/>
    </location>
</feature>
<feature type="compositionally biased region" description="Polar residues" evidence="2">
    <location>
        <begin position="145"/>
        <end position="160"/>
    </location>
</feature>
<dbReference type="AlphaFoldDB" id="A0A2K8KZT0"/>
<feature type="domain" description="FimV N-terminal" evidence="5">
    <location>
        <begin position="27"/>
        <end position="132"/>
    </location>
</feature>
<evidence type="ECO:0000256" key="4">
    <source>
        <dbReference type="SAM" id="SignalP"/>
    </source>
</evidence>
<sequence>MNRARHVFRLVWVAVALLLAGGAYAASLERIEVNSRLGEIFYAEIPLNLEADELVSKVYVEIASASDYKIFEVYRDSVLQGIRASVASDDRGTRVELTSSSEIKSPFFNLIVKVRHGRVAHFKKYPVFLELPKAVIHAAEMSKSSTAQQASPQDVASTGQAVAAEDQPASRVEYFDGWARTSRYGPIVRGDMLSTVVNRLSIDKRYTLSQVAVALFEKNRSKFNKDNINLMLKGSYLDVPTAAEVERLSASEAYKVFEKHNQQWKALKQKPRYAAEAEAQRTRYSKRVHIGKTAGGVASAPAVAVDAATGQAKSEAATVSAQDGAESGTLTEEAVVAVDHAAVQQAAAGKESALLTELQENNEILKQKLEQSEKRVELLSQSVDEGVAAASNAKVARLELLVARMQKDLESARAQAAPSQAGAMDWIVWVLVGLVIILLIVVVLLMRREPAHPAESQVAPGVAENPAALAQEAAPVMDVAMQESGEGKTDEAVETFNLSEGLSDTDTAEMVPFDSSAMESESNIDYLSEVDVYIRYGMEEEAMQQLEMALAAHPDNVEAHIRKAKLLHGKGDSAGFDMANSAALALLSGAALEKFNAAVSECSETGKSAAVDEVAEVDLEENNDVAPSAAAEEAEEEEGPMLDYDLSGIDELEEELSETDDAVTEENLHASSMDDLSEVDWLRGASFEDEIVAADEDEAVILNVDDEEAATIESILDEFEDEGSNEISLEGESIDTEHTAEQLPESDGTIDLAEVGGTQELDNLFNAFSEETEAAPEELLVEEPVAPSDQDALDLETELTATQHLDNLLGEFDDEDDFLFEVEKEAVSSFEGDSDLDSPGQVPTDEDIFGSTQHLGSLMSEFAGNEENGDLLEFDDESVFADASLSEGSTVEEVAGGHDATQEFDELLGKLSAESGLEEGNGEAEVSREDENSLSATQELDDLLIDFADDDDEEKDKNA</sequence>
<evidence type="ECO:0000313" key="7">
    <source>
        <dbReference type="Proteomes" id="UP000231701"/>
    </source>
</evidence>
<name>A0A2K8KZT0_MARES</name>
<dbReference type="Proteomes" id="UP000231701">
    <property type="component" value="Chromosome"/>
</dbReference>
<organism evidence="6 7">
    <name type="scientific">Mariprofundus aestuarium</name>
    <dbReference type="NCBI Taxonomy" id="1921086"/>
    <lineage>
        <taxon>Bacteria</taxon>
        <taxon>Pseudomonadati</taxon>
        <taxon>Pseudomonadota</taxon>
        <taxon>Candidatius Mariprofundia</taxon>
        <taxon>Mariprofundales</taxon>
        <taxon>Mariprofundaceae</taxon>
        <taxon>Mariprofundus</taxon>
    </lineage>
</organism>
<feature type="chain" id="PRO_5014662082" evidence="4">
    <location>
        <begin position="26"/>
        <end position="959"/>
    </location>
</feature>
<dbReference type="InterPro" id="IPR020012">
    <property type="entry name" value="LysM_FimV"/>
</dbReference>
<evidence type="ECO:0000259" key="5">
    <source>
        <dbReference type="Pfam" id="PF25800"/>
    </source>
</evidence>
<gene>
    <name evidence="6" type="ORF">Ga0123461_1020</name>
</gene>
<dbReference type="SUPFAM" id="SSF48452">
    <property type="entry name" value="TPR-like"/>
    <property type="match status" value="1"/>
</dbReference>
<proteinExistence type="predicted"/>
<dbReference type="Pfam" id="PF25800">
    <property type="entry name" value="FimV_N"/>
    <property type="match status" value="1"/>
</dbReference>
<evidence type="ECO:0000256" key="2">
    <source>
        <dbReference type="SAM" id="MobiDB-lite"/>
    </source>
</evidence>
<evidence type="ECO:0000256" key="1">
    <source>
        <dbReference type="SAM" id="Coils"/>
    </source>
</evidence>
<keyword evidence="3" id="KW-0812">Transmembrane</keyword>
<dbReference type="NCBIfam" id="TIGR03505">
    <property type="entry name" value="FimV_core"/>
    <property type="match status" value="1"/>
</dbReference>
<reference evidence="6 7" key="1">
    <citation type="submission" date="2016-12" db="EMBL/GenBank/DDBJ databases">
        <title>Isolation and genomic insights into novel planktonic Zetaproteobacteria from stratified waters of the Chesapeake Bay.</title>
        <authorList>
            <person name="McAllister S.M."/>
            <person name="Kato S."/>
            <person name="Chan C.S."/>
            <person name="Chiu B.K."/>
            <person name="Field E.K."/>
        </authorList>
    </citation>
    <scope>NUCLEOTIDE SEQUENCE [LARGE SCALE GENOMIC DNA]</scope>
    <source>
        <strain evidence="6 7">CP-5</strain>
    </source>
</reference>
<dbReference type="InterPro" id="IPR057840">
    <property type="entry name" value="FimV_N"/>
</dbReference>
<evidence type="ECO:0000313" key="6">
    <source>
        <dbReference type="EMBL" id="ATX79439.1"/>
    </source>
</evidence>
<accession>A0A2K8KZT0</accession>
<keyword evidence="3" id="KW-0472">Membrane</keyword>
<dbReference type="RefSeq" id="WP_100277332.1">
    <property type="nucleotide sequence ID" value="NZ_CP018799.1"/>
</dbReference>
<dbReference type="InterPro" id="IPR011990">
    <property type="entry name" value="TPR-like_helical_dom_sf"/>
</dbReference>
<feature type="signal peptide" evidence="4">
    <location>
        <begin position="1"/>
        <end position="25"/>
    </location>
</feature>
<dbReference type="KEGG" id="maes:Ga0123461_1020"/>
<keyword evidence="7" id="KW-1185">Reference proteome</keyword>
<keyword evidence="4" id="KW-0732">Signal</keyword>
<feature type="region of interest" description="Disordered" evidence="2">
    <location>
        <begin position="913"/>
        <end position="934"/>
    </location>
</feature>
<feature type="coiled-coil region" evidence="1">
    <location>
        <begin position="348"/>
        <end position="415"/>
    </location>
</feature>